<evidence type="ECO:0000313" key="2">
    <source>
        <dbReference type="Proteomes" id="UP000618943"/>
    </source>
</evidence>
<gene>
    <name evidence="1" type="ORF">JFL43_09795</name>
</gene>
<dbReference type="RefSeq" id="WP_200748912.1">
    <property type="nucleotide sequence ID" value="NZ_JAEOAH010000011.1"/>
</dbReference>
<organism evidence="1 2">
    <name type="scientific">Viridibacillus soli</name>
    <dbReference type="NCBI Taxonomy" id="2798301"/>
    <lineage>
        <taxon>Bacteria</taxon>
        <taxon>Bacillati</taxon>
        <taxon>Bacillota</taxon>
        <taxon>Bacilli</taxon>
        <taxon>Bacillales</taxon>
        <taxon>Caryophanaceae</taxon>
        <taxon>Viridibacillus</taxon>
    </lineage>
</organism>
<comment type="caution">
    <text evidence="1">The sequence shown here is derived from an EMBL/GenBank/DDBJ whole genome shotgun (WGS) entry which is preliminary data.</text>
</comment>
<keyword evidence="2" id="KW-1185">Reference proteome</keyword>
<dbReference type="Proteomes" id="UP000618943">
    <property type="component" value="Unassembled WGS sequence"/>
</dbReference>
<reference evidence="1 2" key="1">
    <citation type="submission" date="2020-12" db="EMBL/GenBank/DDBJ databases">
        <title>YIM B01967 draft genome.</title>
        <authorList>
            <person name="Yan X."/>
        </authorList>
    </citation>
    <scope>NUCLEOTIDE SEQUENCE [LARGE SCALE GENOMIC DNA]</scope>
    <source>
        <strain evidence="1 2">YIM B01967</strain>
    </source>
</reference>
<evidence type="ECO:0000313" key="1">
    <source>
        <dbReference type="EMBL" id="MBK3495142.1"/>
    </source>
</evidence>
<proteinExistence type="predicted"/>
<protein>
    <submittedName>
        <fullName evidence="1">Uncharacterized protein</fullName>
    </submittedName>
</protein>
<name>A0ABS1H6U0_9BACL</name>
<dbReference type="EMBL" id="JAEOAH010000011">
    <property type="protein sequence ID" value="MBK3495142.1"/>
    <property type="molecule type" value="Genomic_DNA"/>
</dbReference>
<sequence>MAGVLILDALSSLTGKKIAFRIHSYDCEADVVIGSRKDTIDQMAAITMKYVKKDDIIIAVVQNVKQKPRIVDVGGILSTIPFGEVRYGWVEDLRQLM</sequence>
<accession>A0ABS1H6U0</accession>